<feature type="compositionally biased region" description="Polar residues" evidence="8">
    <location>
        <begin position="1"/>
        <end position="13"/>
    </location>
</feature>
<dbReference type="AlphaFoldDB" id="A0A9W6R3X9"/>
<reference evidence="10" key="1">
    <citation type="submission" date="2023-03" db="EMBL/GenBank/DDBJ databases">
        <title>Amycolatopsis taiwanensis NBRC 103393.</title>
        <authorList>
            <person name="Ichikawa N."/>
            <person name="Sato H."/>
            <person name="Tonouchi N."/>
        </authorList>
    </citation>
    <scope>NUCLEOTIDE SEQUENCE</scope>
    <source>
        <strain evidence="10">NBRC 103393</strain>
    </source>
</reference>
<comment type="similarity">
    <text evidence="7">Belongs to the binding-protein-dependent transport system permease family.</text>
</comment>
<evidence type="ECO:0000256" key="4">
    <source>
        <dbReference type="ARBA" id="ARBA00022692"/>
    </source>
</evidence>
<gene>
    <name evidence="10" type="ORF">Atai01_47320</name>
</gene>
<feature type="transmembrane region" description="Helical" evidence="7">
    <location>
        <begin position="123"/>
        <end position="145"/>
    </location>
</feature>
<protein>
    <submittedName>
        <fullName evidence="10">ABC transporter permease</fullName>
    </submittedName>
</protein>
<feature type="transmembrane region" description="Helical" evidence="7">
    <location>
        <begin position="247"/>
        <end position="268"/>
    </location>
</feature>
<dbReference type="CDD" id="cd06261">
    <property type="entry name" value="TM_PBP2"/>
    <property type="match status" value="1"/>
</dbReference>
<dbReference type="InterPro" id="IPR035906">
    <property type="entry name" value="MetI-like_sf"/>
</dbReference>
<evidence type="ECO:0000313" key="11">
    <source>
        <dbReference type="Proteomes" id="UP001165136"/>
    </source>
</evidence>
<accession>A0A9W6R3X9</accession>
<feature type="transmembrane region" description="Helical" evidence="7">
    <location>
        <begin position="151"/>
        <end position="170"/>
    </location>
</feature>
<feature type="domain" description="ABC transmembrane type-1" evidence="9">
    <location>
        <begin position="85"/>
        <end position="265"/>
    </location>
</feature>
<evidence type="ECO:0000256" key="3">
    <source>
        <dbReference type="ARBA" id="ARBA00022475"/>
    </source>
</evidence>
<feature type="transmembrane region" description="Helical" evidence="7">
    <location>
        <begin position="214"/>
        <end position="235"/>
    </location>
</feature>
<name>A0A9W6R3X9_9PSEU</name>
<evidence type="ECO:0000256" key="6">
    <source>
        <dbReference type="ARBA" id="ARBA00023136"/>
    </source>
</evidence>
<dbReference type="PANTHER" id="PTHR30151">
    <property type="entry name" value="ALKANE SULFONATE ABC TRANSPORTER-RELATED, MEMBRANE SUBUNIT"/>
    <property type="match status" value="1"/>
</dbReference>
<comment type="caution">
    <text evidence="10">The sequence shown here is derived from an EMBL/GenBank/DDBJ whole genome shotgun (WGS) entry which is preliminary data.</text>
</comment>
<feature type="region of interest" description="Disordered" evidence="8">
    <location>
        <begin position="1"/>
        <end position="25"/>
    </location>
</feature>
<keyword evidence="11" id="KW-1185">Reference proteome</keyword>
<keyword evidence="3" id="KW-1003">Cell membrane</keyword>
<evidence type="ECO:0000256" key="7">
    <source>
        <dbReference type="RuleBase" id="RU363032"/>
    </source>
</evidence>
<dbReference type="InterPro" id="IPR000515">
    <property type="entry name" value="MetI-like"/>
</dbReference>
<evidence type="ECO:0000313" key="10">
    <source>
        <dbReference type="EMBL" id="GLY68113.1"/>
    </source>
</evidence>
<keyword evidence="2 7" id="KW-0813">Transport</keyword>
<evidence type="ECO:0000256" key="2">
    <source>
        <dbReference type="ARBA" id="ARBA00022448"/>
    </source>
</evidence>
<dbReference type="Gene3D" id="1.10.3720.10">
    <property type="entry name" value="MetI-like"/>
    <property type="match status" value="1"/>
</dbReference>
<dbReference type="PROSITE" id="PS50928">
    <property type="entry name" value="ABC_TM1"/>
    <property type="match status" value="1"/>
</dbReference>
<dbReference type="SUPFAM" id="SSF161098">
    <property type="entry name" value="MetI-like"/>
    <property type="match status" value="1"/>
</dbReference>
<keyword evidence="4 7" id="KW-0812">Transmembrane</keyword>
<sequence>MTVQSQTRPSEQQAPAAGPSRRRRRRIGDGTRSFAATVGLLVLLGLLLQAGGALGWWPGSTLPKPSDVVPIALNLLGDPTFWGDFGRSAVEILGSVAFGVTAGLLIGVLFWKMPGVGRVFEPYLVAFYSVPLVLFYPMLIVMVGINVWSVIIIGTVMAGIPMAVNTWVGLSGIRPVYLKLAKSVGCNQVQTLVRVALPAAAPMVFAGLRLGTSYALIGVIAMEFTTAQAGLGYRIRYLYESFETPHMYAYVTMVLVIAVILTAVLEIGERVVAKRSGR</sequence>
<feature type="transmembrane region" description="Helical" evidence="7">
    <location>
        <begin position="33"/>
        <end position="57"/>
    </location>
</feature>
<dbReference type="EMBL" id="BSTI01000010">
    <property type="protein sequence ID" value="GLY68113.1"/>
    <property type="molecule type" value="Genomic_DNA"/>
</dbReference>
<dbReference type="RefSeq" id="WP_285488215.1">
    <property type="nucleotide sequence ID" value="NZ_BSTI01000010.1"/>
</dbReference>
<proteinExistence type="inferred from homology"/>
<dbReference type="Proteomes" id="UP001165136">
    <property type="component" value="Unassembled WGS sequence"/>
</dbReference>
<comment type="subcellular location">
    <subcellularLocation>
        <location evidence="1 7">Cell membrane</location>
        <topology evidence="1 7">Multi-pass membrane protein</topology>
    </subcellularLocation>
</comment>
<dbReference type="GO" id="GO:0005886">
    <property type="term" value="C:plasma membrane"/>
    <property type="evidence" value="ECO:0007669"/>
    <property type="project" value="UniProtKB-SubCell"/>
</dbReference>
<feature type="transmembrane region" description="Helical" evidence="7">
    <location>
        <begin position="92"/>
        <end position="111"/>
    </location>
</feature>
<evidence type="ECO:0000259" key="9">
    <source>
        <dbReference type="PROSITE" id="PS50928"/>
    </source>
</evidence>
<keyword evidence="6 7" id="KW-0472">Membrane</keyword>
<organism evidence="10 11">
    <name type="scientific">Amycolatopsis taiwanensis</name>
    <dbReference type="NCBI Taxonomy" id="342230"/>
    <lineage>
        <taxon>Bacteria</taxon>
        <taxon>Bacillati</taxon>
        <taxon>Actinomycetota</taxon>
        <taxon>Actinomycetes</taxon>
        <taxon>Pseudonocardiales</taxon>
        <taxon>Pseudonocardiaceae</taxon>
        <taxon>Amycolatopsis</taxon>
    </lineage>
</organism>
<keyword evidence="5 7" id="KW-1133">Transmembrane helix</keyword>
<evidence type="ECO:0000256" key="8">
    <source>
        <dbReference type="SAM" id="MobiDB-lite"/>
    </source>
</evidence>
<evidence type="ECO:0000256" key="5">
    <source>
        <dbReference type="ARBA" id="ARBA00022989"/>
    </source>
</evidence>
<evidence type="ECO:0000256" key="1">
    <source>
        <dbReference type="ARBA" id="ARBA00004651"/>
    </source>
</evidence>
<dbReference type="GO" id="GO:0055085">
    <property type="term" value="P:transmembrane transport"/>
    <property type="evidence" value="ECO:0007669"/>
    <property type="project" value="InterPro"/>
</dbReference>
<dbReference type="PANTHER" id="PTHR30151:SF20">
    <property type="entry name" value="ABC TRANSPORTER PERMEASE PROTEIN HI_0355-RELATED"/>
    <property type="match status" value="1"/>
</dbReference>
<dbReference type="Pfam" id="PF00528">
    <property type="entry name" value="BPD_transp_1"/>
    <property type="match status" value="1"/>
</dbReference>